<feature type="region of interest" description="RNA gate" evidence="8">
    <location>
        <begin position="799"/>
        <end position="813"/>
    </location>
</feature>
<dbReference type="GO" id="GO:0005852">
    <property type="term" value="C:eukaryotic translation initiation factor 3 complex"/>
    <property type="evidence" value="ECO:0007669"/>
    <property type="project" value="UniProtKB-UniRule"/>
</dbReference>
<dbReference type="Pfam" id="PF01494">
    <property type="entry name" value="FAD_binding_3"/>
    <property type="match status" value="1"/>
</dbReference>
<comment type="function">
    <text evidence="8">mRNA cap-binding component of the eukaryotic translation initiation factor 3 (eIF-3) complex, which is involved in protein synthesis of a specialized repertoire of mRNAs and, together with other initiation factors, stimulates binding of mRNA and methionyl-tRNAi to the 40S ribosome. The eIF-3 complex specifically targets and initiates translation of a subset of mRNAs involved in cell proliferation. In the eIF-3 complex, eif3d specifically recognizes and binds the 7-methylguanosine cap of a subset of mRNAs.</text>
</comment>
<dbReference type="Gene3D" id="3.50.50.60">
    <property type="entry name" value="FAD/NAD(P)-binding domain"/>
    <property type="match status" value="1"/>
</dbReference>
<dbReference type="HAMAP" id="MF_03003">
    <property type="entry name" value="eIF3d"/>
    <property type="match status" value="1"/>
</dbReference>
<proteinExistence type="inferred from homology"/>
<keyword evidence="6 8" id="KW-0648">Protein biosynthesis</keyword>
<dbReference type="GO" id="GO:0033290">
    <property type="term" value="C:eukaryotic 48S preinitiation complex"/>
    <property type="evidence" value="ECO:0007669"/>
    <property type="project" value="UniProtKB-UniRule"/>
</dbReference>
<dbReference type="AlphaFoldDB" id="V5FNV8"/>
<dbReference type="SUPFAM" id="SSF51905">
    <property type="entry name" value="FAD/NAD(P)-binding domain"/>
    <property type="match status" value="1"/>
</dbReference>
<dbReference type="GO" id="GO:0016491">
    <property type="term" value="F:oxidoreductase activity"/>
    <property type="evidence" value="ECO:0007669"/>
    <property type="project" value="UniProtKB-KW"/>
</dbReference>
<dbReference type="PANTHER" id="PTHR12399">
    <property type="entry name" value="EUKARYOTIC TRANSLATION INITIATION FACTOR 3 SUBUNIT 7"/>
    <property type="match status" value="1"/>
</dbReference>
<dbReference type="Proteomes" id="UP000018001">
    <property type="component" value="Unassembled WGS sequence"/>
</dbReference>
<dbReference type="GO" id="GO:0002191">
    <property type="term" value="P:cap-dependent translational initiation"/>
    <property type="evidence" value="ECO:0007669"/>
    <property type="project" value="UniProtKB-UniRule"/>
</dbReference>
<comment type="subunit">
    <text evidence="8">Component of the eukaryotic translation initiation factor 3 (eIF-3) complex.</text>
</comment>
<dbReference type="PANTHER" id="PTHR12399:SF0">
    <property type="entry name" value="EUKARYOTIC TRANSLATION INITIATION FACTOR 3 SUBUNIT D"/>
    <property type="match status" value="1"/>
</dbReference>
<feature type="compositionally biased region" description="Basic and acidic residues" evidence="9">
    <location>
        <begin position="641"/>
        <end position="650"/>
    </location>
</feature>
<name>V5FNV8_BYSSN</name>
<comment type="similarity">
    <text evidence="8">Belongs to the eIF-3 subunit D family.</text>
</comment>
<feature type="compositionally biased region" description="Basic and acidic residues" evidence="9">
    <location>
        <begin position="660"/>
        <end position="672"/>
    </location>
</feature>
<dbReference type="GO" id="GO:0003743">
    <property type="term" value="F:translation initiation factor activity"/>
    <property type="evidence" value="ECO:0007669"/>
    <property type="project" value="UniProtKB-UniRule"/>
</dbReference>
<evidence type="ECO:0000256" key="4">
    <source>
        <dbReference type="ARBA" id="ARBA00022827"/>
    </source>
</evidence>
<keyword evidence="5" id="KW-0694">RNA-binding</keyword>
<comment type="domain">
    <text evidence="8">The RNA gate region regulates mRNA cap recognition to prevent promiscuous mRNA-binding before assembly of eif3d into the full eukaryotic translation initiation factor 3 (eIF-3) complex.</text>
</comment>
<dbReference type="Pfam" id="PF05091">
    <property type="entry name" value="eIF-3_zeta"/>
    <property type="match status" value="1"/>
</dbReference>
<organism evidence="11 12">
    <name type="scientific">Byssochlamys spectabilis (strain No. 5 / NBRC 109023)</name>
    <name type="common">Paecilomyces variotii</name>
    <dbReference type="NCBI Taxonomy" id="1356009"/>
    <lineage>
        <taxon>Eukaryota</taxon>
        <taxon>Fungi</taxon>
        <taxon>Dikarya</taxon>
        <taxon>Ascomycota</taxon>
        <taxon>Pezizomycotina</taxon>
        <taxon>Eurotiomycetes</taxon>
        <taxon>Eurotiomycetidae</taxon>
        <taxon>Eurotiales</taxon>
        <taxon>Thermoascaceae</taxon>
        <taxon>Paecilomyces</taxon>
    </lineage>
</organism>
<evidence type="ECO:0000256" key="8">
    <source>
        <dbReference type="HAMAP-Rule" id="MF_03003"/>
    </source>
</evidence>
<comment type="caution">
    <text evidence="11">The sequence shown here is derived from an EMBL/GenBank/DDBJ whole genome shotgun (WGS) entry which is preliminary data.</text>
</comment>
<reference evidence="12" key="1">
    <citation type="journal article" date="2014" name="Genome Announc.">
        <title>Draft genome sequence of the formaldehyde-resistant fungus Byssochlamys spectabilis No. 5 (anamorph Paecilomyces variotii No. 5) (NBRC109023).</title>
        <authorList>
            <person name="Oka T."/>
            <person name="Ekino K."/>
            <person name="Fukuda K."/>
            <person name="Nomura Y."/>
        </authorList>
    </citation>
    <scope>NUCLEOTIDE SEQUENCE [LARGE SCALE GENOMIC DNA]</scope>
    <source>
        <strain evidence="12">No. 5 / NBRC 109023</strain>
    </source>
</reference>
<evidence type="ECO:0000256" key="5">
    <source>
        <dbReference type="ARBA" id="ARBA00022884"/>
    </source>
</evidence>
<keyword evidence="4" id="KW-0274">FAD</keyword>
<dbReference type="InterPro" id="IPR036188">
    <property type="entry name" value="FAD/NAD-bd_sf"/>
</dbReference>
<dbReference type="GO" id="GO:0001732">
    <property type="term" value="P:formation of cytoplasmic translation initiation complex"/>
    <property type="evidence" value="ECO:0007669"/>
    <property type="project" value="UniProtKB-UniRule"/>
</dbReference>
<evidence type="ECO:0000313" key="11">
    <source>
        <dbReference type="EMBL" id="GAD99719.1"/>
    </source>
</evidence>
<evidence type="ECO:0000256" key="1">
    <source>
        <dbReference type="ARBA" id="ARBA00022490"/>
    </source>
</evidence>
<evidence type="ECO:0000313" key="12">
    <source>
        <dbReference type="Proteomes" id="UP000018001"/>
    </source>
</evidence>
<keyword evidence="1 8" id="KW-0963">Cytoplasm</keyword>
<dbReference type="EMBL" id="BAUL01000314">
    <property type="protein sequence ID" value="GAD99719.1"/>
    <property type="molecule type" value="Genomic_DNA"/>
</dbReference>
<keyword evidence="3" id="KW-0285">Flavoprotein</keyword>
<feature type="region of interest" description="Disordered" evidence="9">
    <location>
        <begin position="616"/>
        <end position="673"/>
    </location>
</feature>
<dbReference type="OrthoDB" id="16538at2759"/>
<dbReference type="GO" id="GO:0098808">
    <property type="term" value="F:mRNA cap binding"/>
    <property type="evidence" value="ECO:0007669"/>
    <property type="project" value="UniProtKB-UniRule"/>
</dbReference>
<feature type="domain" description="FAD-binding" evidence="10">
    <location>
        <begin position="5"/>
        <end position="261"/>
    </location>
</feature>
<dbReference type="eggNOG" id="KOG2479">
    <property type="taxonomic scope" value="Eukaryota"/>
</dbReference>
<dbReference type="GO" id="GO:0016282">
    <property type="term" value="C:eukaryotic 43S preinitiation complex"/>
    <property type="evidence" value="ECO:0007669"/>
    <property type="project" value="UniProtKB-UniRule"/>
</dbReference>
<keyword evidence="2 8" id="KW-0396">Initiation factor</keyword>
<dbReference type="InParanoid" id="V5FNV8"/>
<protein>
    <recommendedName>
        <fullName evidence="8">Eukaryotic translation initiation factor 3 subunit D</fullName>
        <shortName evidence="8">eIF3d</shortName>
    </recommendedName>
</protein>
<dbReference type="InterPro" id="IPR002938">
    <property type="entry name" value="FAD-bd"/>
</dbReference>
<comment type="subcellular location">
    <subcellularLocation>
        <location evidence="8">Cytoplasm</location>
    </subcellularLocation>
</comment>
<sequence>MPVREILVLGGGIAGIASALALSKELCPIVPDLKIRVFERHEVPSTSGGAINLTPVAQRHLAHLGILDELDKMGPDGGSEVDAIEIYSIRTGRALGSVNFNDKSGHGYKGYKGRRVTRIALLLAMIATVEKATNVEIEFGKRVVGGEEKGNKAVIHFGDGSTAMGDLALGCDGVHSPTRTRIVDIGRRSEYTGISFLQTTIRAADLKSHTHFHTSALNISRYGSMLTSYCDRDRDELFVAAIIEYDEDLVKQNRLEYGQEWRAQYAIKMAFREEVRDRFSKSAFECIREIVNLPTDWFLYPVYQVPPGGKWHSDRVLLLGDAAHAMPPRDESAAYALDDAILFARTLARYPCRPPGVSFKIYESIRREPVNQAFKASTKRWDKNRDAGALKASLTEWTLPLYLRKTKDARKEAWEFDASEVPIPQVSEEQLAFDWASGMDTWRGAPSPTPTNCGEKHKNFEYRRPAANSADPLQKLLLCCLFTFRTQPSSAKGTDNIMAPISLADIVSALPSEDSWGPATPTENSLDGVPYAPFSKGDKLGRMADWTTEGKDRERGGRQAYNRNYRDQQVYGAGTSSLFAGIQVAEDESSFSVVDNTRTSTKTRAFGRGGGTIFRGRGQRGAIGQRGGRGAFQRAGAGRGGGDRYYDQRGGRGGRGRRFGWKDYDKPQRNRDSSVNIRPEWQVLEEVDFSRLSKLNLETPDGEDLDDYGFLYYYDRSYDKMPVKGHERRLQSLDRAAYNVTTSQDPVIQELAEKNEATVFATSDILSMLMCCPRSVYSWDIVIVRQGNKIYFDKRDGASIDLVTVNENAADAPLEASETASKQETINTPGSLALEATVINHNFALQTVIESDAAKVEFRHPNPFYNASEETEPLASKAYKYRRFDLSLERDEEPLNLVVRTEVDAVMKNTASGEEQQLIIKALNDFDSKAQGSGGSLDWRTKLASQRGAVVATEMKNNSCKLARWTTQAILAKADMMKLGFVSRVNPRSAAAHVILGVVGYKPRDFAVQMNLNLSNGWGIVRTIVDLIRSLDDEEEESGDKTKKYVLVKDPNKPVIRLYSVPPNTFEEDEEAAGEDKLEEAEGDEE</sequence>
<evidence type="ECO:0000256" key="9">
    <source>
        <dbReference type="SAM" id="MobiDB-lite"/>
    </source>
</evidence>
<feature type="region of interest" description="Disordered" evidence="9">
    <location>
        <begin position="1064"/>
        <end position="1086"/>
    </location>
</feature>
<feature type="compositionally biased region" description="Acidic residues" evidence="9">
    <location>
        <begin position="1066"/>
        <end position="1086"/>
    </location>
</feature>
<keyword evidence="12" id="KW-1185">Reference proteome</keyword>
<dbReference type="GO" id="GO:0071949">
    <property type="term" value="F:FAD binding"/>
    <property type="evidence" value="ECO:0007669"/>
    <property type="project" value="InterPro"/>
</dbReference>
<evidence type="ECO:0000256" key="3">
    <source>
        <dbReference type="ARBA" id="ARBA00022630"/>
    </source>
</evidence>
<dbReference type="HOGENOM" id="CLU_285289_0_0_1"/>
<evidence type="ECO:0000256" key="6">
    <source>
        <dbReference type="ARBA" id="ARBA00022917"/>
    </source>
</evidence>
<dbReference type="InterPro" id="IPR007783">
    <property type="entry name" value="eIF3d"/>
</dbReference>
<evidence type="ECO:0000256" key="2">
    <source>
        <dbReference type="ARBA" id="ARBA00022540"/>
    </source>
</evidence>
<gene>
    <name evidence="11" type="ORF">PVAR5_8444</name>
</gene>
<evidence type="ECO:0000259" key="10">
    <source>
        <dbReference type="Pfam" id="PF01494"/>
    </source>
</evidence>
<evidence type="ECO:0000256" key="7">
    <source>
        <dbReference type="ARBA" id="ARBA00023002"/>
    </source>
</evidence>
<accession>V5FNV8</accession>
<feature type="compositionally biased region" description="Gly residues" evidence="9">
    <location>
        <begin position="616"/>
        <end position="630"/>
    </location>
</feature>
<dbReference type="PRINTS" id="PR00420">
    <property type="entry name" value="RNGMNOXGNASE"/>
</dbReference>
<keyword evidence="7" id="KW-0560">Oxidoreductase</keyword>